<dbReference type="Gene3D" id="3.40.50.720">
    <property type="entry name" value="NAD(P)-binding Rossmann-like Domain"/>
    <property type="match status" value="1"/>
</dbReference>
<evidence type="ECO:0000259" key="1">
    <source>
        <dbReference type="Pfam" id="PF09130"/>
    </source>
</evidence>
<protein>
    <submittedName>
        <fullName evidence="2">DUF1932 domain-containing protein</fullName>
    </submittedName>
</protein>
<dbReference type="Proteomes" id="UP001304298">
    <property type="component" value="Unassembled WGS sequence"/>
</dbReference>
<comment type="caution">
    <text evidence="2">The sequence shown here is derived from an EMBL/GenBank/DDBJ whole genome shotgun (WGS) entry which is preliminary data.</text>
</comment>
<organism evidence="2 3">
    <name type="scientific">Amycolatopsis heterodermiae</name>
    <dbReference type="NCBI Taxonomy" id="3110235"/>
    <lineage>
        <taxon>Bacteria</taxon>
        <taxon>Bacillati</taxon>
        <taxon>Actinomycetota</taxon>
        <taxon>Actinomycetes</taxon>
        <taxon>Pseudonocardiales</taxon>
        <taxon>Pseudonocardiaceae</taxon>
        <taxon>Amycolatopsis</taxon>
    </lineage>
</organism>
<dbReference type="Pfam" id="PF09130">
    <property type="entry name" value="DUF1932"/>
    <property type="match status" value="1"/>
</dbReference>
<feature type="domain" description="Phosphogluconate dehydrogenase NAD-binding putative C-terminal" evidence="1">
    <location>
        <begin position="183"/>
        <end position="252"/>
    </location>
</feature>
<accession>A0ABU5RH72</accession>
<proteinExistence type="predicted"/>
<sequence>MKISVGVLHPGAMGAAVGALLVHRGVPVRWLPAGRGPATRRRAEDAGFTQADDLAGCDVVLSICPPASAVDVAREVAASGFAGVYLDANAISPGHAQEIEDLFRGQASVVDGGIVGPPPRHDGSTRLYLSGPDAGRVESLFEGTLLRPIVLDGPVGRASALKLAFASYNKLTYALAAQAHALAAHHGVDEVFRDLAGAVRRDTPLGAPGALESAAQRGWRWEGEMAEIAAACTDAGLSPALLTAAQELFGRWRDHRDDEEVTAGELLAALAVTPEVAEPG</sequence>
<dbReference type="SUPFAM" id="SSF48179">
    <property type="entry name" value="6-phosphogluconate dehydrogenase C-terminal domain-like"/>
    <property type="match status" value="1"/>
</dbReference>
<dbReference type="Gene3D" id="1.10.1040.10">
    <property type="entry name" value="N-(1-d-carboxylethyl)-l-norvaline Dehydrogenase, domain 2"/>
    <property type="match status" value="1"/>
</dbReference>
<evidence type="ECO:0000313" key="2">
    <source>
        <dbReference type="EMBL" id="MEA5364954.1"/>
    </source>
</evidence>
<dbReference type="InterPro" id="IPR036291">
    <property type="entry name" value="NAD(P)-bd_dom_sf"/>
</dbReference>
<gene>
    <name evidence="2" type="ORF">VA596_35850</name>
</gene>
<keyword evidence="3" id="KW-1185">Reference proteome</keyword>
<dbReference type="SUPFAM" id="SSF51735">
    <property type="entry name" value="NAD(P)-binding Rossmann-fold domains"/>
    <property type="match status" value="1"/>
</dbReference>
<evidence type="ECO:0000313" key="3">
    <source>
        <dbReference type="Proteomes" id="UP001304298"/>
    </source>
</evidence>
<dbReference type="EMBL" id="JAYFSI010000011">
    <property type="protein sequence ID" value="MEA5364954.1"/>
    <property type="molecule type" value="Genomic_DNA"/>
</dbReference>
<dbReference type="InterPro" id="IPR008927">
    <property type="entry name" value="6-PGluconate_DH-like_C_sf"/>
</dbReference>
<dbReference type="InterPro" id="IPR015814">
    <property type="entry name" value="Pgluconate_DH_NAD-bd_C"/>
</dbReference>
<name>A0ABU5RH72_9PSEU</name>
<dbReference type="InterPro" id="IPR013328">
    <property type="entry name" value="6PGD_dom2"/>
</dbReference>
<dbReference type="RefSeq" id="WP_323333113.1">
    <property type="nucleotide sequence ID" value="NZ_JAYFSI010000011.1"/>
</dbReference>
<reference evidence="2 3" key="1">
    <citation type="submission" date="2023-12" db="EMBL/GenBank/DDBJ databases">
        <title>Amycolatopsis sp. V23-08.</title>
        <authorList>
            <person name="Somphong A."/>
        </authorList>
    </citation>
    <scope>NUCLEOTIDE SEQUENCE [LARGE SCALE GENOMIC DNA]</scope>
    <source>
        <strain evidence="2 3">V23-08</strain>
    </source>
</reference>